<evidence type="ECO:0000313" key="2">
    <source>
        <dbReference type="Proteomes" id="UP000887565"/>
    </source>
</evidence>
<evidence type="ECO:0000313" key="3">
    <source>
        <dbReference type="WBParaSite" id="nRc.2.0.1.t25855-RA"/>
    </source>
</evidence>
<dbReference type="PANTHER" id="PTHR12166:SF8">
    <property type="entry name" value="CALCIUM-DEPENDENT SECRETION ACTIVATOR"/>
    <property type="match status" value="1"/>
</dbReference>
<dbReference type="GO" id="GO:1990504">
    <property type="term" value="P:dense core granule exocytosis"/>
    <property type="evidence" value="ECO:0007669"/>
    <property type="project" value="InterPro"/>
</dbReference>
<dbReference type="AlphaFoldDB" id="A0A915JI88"/>
<dbReference type="PANTHER" id="PTHR12166">
    <property type="entry name" value="CALCIUM-DEPENDENT SECRETION ACTIVATOR"/>
    <property type="match status" value="1"/>
</dbReference>
<keyword evidence="2" id="KW-1185">Reference proteome</keyword>
<dbReference type="InterPro" id="IPR033227">
    <property type="entry name" value="CAPS"/>
</dbReference>
<dbReference type="Pfam" id="PF06292">
    <property type="entry name" value="MUN"/>
    <property type="match status" value="1"/>
</dbReference>
<dbReference type="WBParaSite" id="nRc.2.0.1.t25855-RA">
    <property type="protein sequence ID" value="nRc.2.0.1.t25855-RA"/>
    <property type="gene ID" value="nRc.2.0.1.g25855"/>
</dbReference>
<organism evidence="2 3">
    <name type="scientific">Romanomermis culicivorax</name>
    <name type="common">Nematode worm</name>
    <dbReference type="NCBI Taxonomy" id="13658"/>
    <lineage>
        <taxon>Eukaryota</taxon>
        <taxon>Metazoa</taxon>
        <taxon>Ecdysozoa</taxon>
        <taxon>Nematoda</taxon>
        <taxon>Enoplea</taxon>
        <taxon>Dorylaimia</taxon>
        <taxon>Mermithida</taxon>
        <taxon>Mermithoidea</taxon>
        <taxon>Mermithidae</taxon>
        <taxon>Romanomermis</taxon>
    </lineage>
</organism>
<dbReference type="InterPro" id="IPR010439">
    <property type="entry name" value="MUN_dom"/>
</dbReference>
<dbReference type="OMA" id="EYETTHT"/>
<dbReference type="GO" id="GO:0016079">
    <property type="term" value="P:synaptic vesicle exocytosis"/>
    <property type="evidence" value="ECO:0007669"/>
    <property type="project" value="InterPro"/>
</dbReference>
<accession>A0A915JI88</accession>
<dbReference type="GO" id="GO:0098793">
    <property type="term" value="C:presynapse"/>
    <property type="evidence" value="ECO:0007669"/>
    <property type="project" value="GOC"/>
</dbReference>
<evidence type="ECO:0000259" key="1">
    <source>
        <dbReference type="Pfam" id="PF06292"/>
    </source>
</evidence>
<proteinExistence type="predicted"/>
<reference evidence="3" key="1">
    <citation type="submission" date="2022-11" db="UniProtKB">
        <authorList>
            <consortium name="WormBaseParasite"/>
        </authorList>
    </citation>
    <scope>IDENTIFICATION</scope>
</reference>
<dbReference type="Proteomes" id="UP000887565">
    <property type="component" value="Unplaced"/>
</dbReference>
<protein>
    <submittedName>
        <fullName evidence="3">MUN domain-containing protein</fullName>
    </submittedName>
</protein>
<sequence>MSLKFQLKTKSIFVANKINNPTSPKAIECDFHLVKGPTKSQTSSHVGHEYVNFVRSCSEQCQNIVDELYVNTLFEHWYDSQMNLINSWLLERVERNLSNYQLTCLSFVVKKLFSDFQLHGIEEEKIASKTYDKICRRIQLEETTTSLSDGSSSKSKFAIFNGFGK</sequence>
<name>A0A915JI88_ROMCU</name>
<feature type="domain" description="MUN" evidence="1">
    <location>
        <begin position="59"/>
        <end position="116"/>
    </location>
</feature>